<feature type="chain" id="PRO_5046467227" evidence="1">
    <location>
        <begin position="19"/>
        <end position="245"/>
    </location>
</feature>
<proteinExistence type="predicted"/>
<gene>
    <name evidence="2" type="ORF">V5O48_004793</name>
</gene>
<reference evidence="2 3" key="1">
    <citation type="submission" date="2024-02" db="EMBL/GenBank/DDBJ databases">
        <title>A draft genome for the cacao thread blight pathogen Marasmius crinis-equi.</title>
        <authorList>
            <person name="Cohen S.P."/>
            <person name="Baruah I.K."/>
            <person name="Amoako-Attah I."/>
            <person name="Bukari Y."/>
            <person name="Meinhardt L.W."/>
            <person name="Bailey B.A."/>
        </authorList>
    </citation>
    <scope>NUCLEOTIDE SEQUENCE [LARGE SCALE GENOMIC DNA]</scope>
    <source>
        <strain evidence="2 3">GH-76</strain>
    </source>
</reference>
<name>A0ABR3FP28_9AGAR</name>
<organism evidence="2 3">
    <name type="scientific">Marasmius crinis-equi</name>
    <dbReference type="NCBI Taxonomy" id="585013"/>
    <lineage>
        <taxon>Eukaryota</taxon>
        <taxon>Fungi</taxon>
        <taxon>Dikarya</taxon>
        <taxon>Basidiomycota</taxon>
        <taxon>Agaricomycotina</taxon>
        <taxon>Agaricomycetes</taxon>
        <taxon>Agaricomycetidae</taxon>
        <taxon>Agaricales</taxon>
        <taxon>Marasmiineae</taxon>
        <taxon>Marasmiaceae</taxon>
        <taxon>Marasmius</taxon>
    </lineage>
</organism>
<dbReference type="Proteomes" id="UP001465976">
    <property type="component" value="Unassembled WGS sequence"/>
</dbReference>
<evidence type="ECO:0000313" key="3">
    <source>
        <dbReference type="Proteomes" id="UP001465976"/>
    </source>
</evidence>
<protein>
    <submittedName>
        <fullName evidence="2">Uncharacterized protein</fullName>
    </submittedName>
</protein>
<accession>A0ABR3FP28</accession>
<evidence type="ECO:0000256" key="1">
    <source>
        <dbReference type="SAM" id="SignalP"/>
    </source>
</evidence>
<comment type="caution">
    <text evidence="2">The sequence shown here is derived from an EMBL/GenBank/DDBJ whole genome shotgun (WGS) entry which is preliminary data.</text>
</comment>
<sequence>MRFLSTVVLCILPALVFACEEVCMNGTVAETLRIYTTRVLEPLFGHKEQELQAPRCLDPLRRAVQVHSPDALHSYIFKGFFHGKCQRNGIEPEGCPNPDCPSRCGTPGSMVHFYSTFRRLAFNAIRDTIGNQTENGSPVYKQMEACIEQRGTVRRKEAPLRLLPRVYANRDLSLPILYMREPFEVYPGVEGAMFKRQKEQSVATHLQDLAQELEGYCGLEAKESRTDLKKCSWEKEMKKFILQYP</sequence>
<dbReference type="PROSITE" id="PS51257">
    <property type="entry name" value="PROKAR_LIPOPROTEIN"/>
    <property type="match status" value="1"/>
</dbReference>
<evidence type="ECO:0000313" key="2">
    <source>
        <dbReference type="EMBL" id="KAL0577195.1"/>
    </source>
</evidence>
<feature type="signal peptide" evidence="1">
    <location>
        <begin position="1"/>
        <end position="18"/>
    </location>
</feature>
<keyword evidence="3" id="KW-1185">Reference proteome</keyword>
<dbReference type="EMBL" id="JBAHYK010000173">
    <property type="protein sequence ID" value="KAL0577195.1"/>
    <property type="molecule type" value="Genomic_DNA"/>
</dbReference>
<keyword evidence="1" id="KW-0732">Signal</keyword>